<proteinExistence type="predicted"/>
<protein>
    <submittedName>
        <fullName evidence="2">BRO family, N-terminal domain</fullName>
    </submittedName>
</protein>
<dbReference type="SMART" id="SM01040">
    <property type="entry name" value="Bro-N"/>
    <property type="match status" value="1"/>
</dbReference>
<sequence length="89" mass="9890">MNCFPAMHPKALDRLDSDEKALISIQGISRGNDRVNVVNESGLYSLIMGSRKPSAKRFKKWFTAEVLPSIRKTGGYGRLDPIQALNDPT</sequence>
<dbReference type="STRING" id="83767.SAMN05660652_03567"/>
<dbReference type="EMBL" id="FNCY01000021">
    <property type="protein sequence ID" value="SDI51773.1"/>
    <property type="molecule type" value="Genomic_DNA"/>
</dbReference>
<evidence type="ECO:0000313" key="3">
    <source>
        <dbReference type="Proteomes" id="UP000198607"/>
    </source>
</evidence>
<dbReference type="PROSITE" id="PS51750">
    <property type="entry name" value="BRO_N"/>
    <property type="match status" value="1"/>
</dbReference>
<gene>
    <name evidence="2" type="ORF">SAMN05660652_03567</name>
</gene>
<dbReference type="PANTHER" id="PTHR36180">
    <property type="entry name" value="DNA-BINDING PROTEIN-RELATED-RELATED"/>
    <property type="match status" value="1"/>
</dbReference>
<organism evidence="2 3">
    <name type="scientific">Propionivibrio dicarboxylicus</name>
    <dbReference type="NCBI Taxonomy" id="83767"/>
    <lineage>
        <taxon>Bacteria</taxon>
        <taxon>Pseudomonadati</taxon>
        <taxon>Pseudomonadota</taxon>
        <taxon>Betaproteobacteria</taxon>
        <taxon>Rhodocyclales</taxon>
        <taxon>Rhodocyclaceae</taxon>
        <taxon>Propionivibrio</taxon>
    </lineage>
</organism>
<dbReference type="AlphaFoldDB" id="A0A1G8L806"/>
<dbReference type="Pfam" id="PF02498">
    <property type="entry name" value="Bro-N"/>
    <property type="match status" value="1"/>
</dbReference>
<dbReference type="PANTHER" id="PTHR36180:SF2">
    <property type="entry name" value="BRO FAMILY PROTEIN"/>
    <property type="match status" value="1"/>
</dbReference>
<dbReference type="Proteomes" id="UP000198607">
    <property type="component" value="Unassembled WGS sequence"/>
</dbReference>
<evidence type="ECO:0000259" key="1">
    <source>
        <dbReference type="PROSITE" id="PS51750"/>
    </source>
</evidence>
<accession>A0A1G8L806</accession>
<feature type="domain" description="Bro-N" evidence="1">
    <location>
        <begin position="1"/>
        <end position="74"/>
    </location>
</feature>
<reference evidence="2 3" key="1">
    <citation type="submission" date="2016-10" db="EMBL/GenBank/DDBJ databases">
        <authorList>
            <person name="de Groot N.N."/>
        </authorList>
    </citation>
    <scope>NUCLEOTIDE SEQUENCE [LARGE SCALE GENOMIC DNA]</scope>
    <source>
        <strain evidence="2 3">DSM 5885</strain>
    </source>
</reference>
<dbReference type="InterPro" id="IPR003497">
    <property type="entry name" value="BRO_N_domain"/>
</dbReference>
<dbReference type="RefSeq" id="WP_091939680.1">
    <property type="nucleotide sequence ID" value="NZ_FNCY01000021.1"/>
</dbReference>
<evidence type="ECO:0000313" key="2">
    <source>
        <dbReference type="EMBL" id="SDI51773.1"/>
    </source>
</evidence>
<dbReference type="OrthoDB" id="1042522at2"/>
<keyword evidence="3" id="KW-1185">Reference proteome</keyword>
<name>A0A1G8L806_9RHOO</name>